<proteinExistence type="predicted"/>
<feature type="transmembrane region" description="Helical" evidence="1">
    <location>
        <begin position="5"/>
        <end position="23"/>
    </location>
</feature>
<keyword evidence="1" id="KW-1133">Transmembrane helix</keyword>
<feature type="transmembrane region" description="Helical" evidence="1">
    <location>
        <begin position="43"/>
        <end position="62"/>
    </location>
</feature>
<keyword evidence="3" id="KW-1185">Reference proteome</keyword>
<dbReference type="EMBL" id="CP042593">
    <property type="protein sequence ID" value="QED46485.1"/>
    <property type="molecule type" value="Genomic_DNA"/>
</dbReference>
<sequence length="63" mass="6946">MSIAIILVIVLTIIAIISTIMAISKGDPNYRSSTKRNTTNLTLIYAATTVLSIIALCFYIWIK</sequence>
<keyword evidence="1" id="KW-0472">Membrane</keyword>
<dbReference type="Proteomes" id="UP000321555">
    <property type="component" value="Chromosome"/>
</dbReference>
<reference evidence="3" key="1">
    <citation type="submission" date="2019-08" db="EMBL/GenBank/DDBJ databases">
        <authorList>
            <person name="Zheng X."/>
        </authorList>
    </citation>
    <scope>NUCLEOTIDE SEQUENCE [LARGE SCALE GENOMIC DNA]</scope>
    <source>
        <strain evidence="3">FJAT-25496</strain>
    </source>
</reference>
<organism evidence="2 3">
    <name type="scientific">Cytobacillus dafuensis</name>
    <name type="common">Bacillus dafuensis</name>
    <dbReference type="NCBI Taxonomy" id="1742359"/>
    <lineage>
        <taxon>Bacteria</taxon>
        <taxon>Bacillati</taxon>
        <taxon>Bacillota</taxon>
        <taxon>Bacilli</taxon>
        <taxon>Bacillales</taxon>
        <taxon>Bacillaceae</taxon>
        <taxon>Cytobacillus</taxon>
    </lineage>
</organism>
<dbReference type="RefSeq" id="WP_057775769.1">
    <property type="nucleotide sequence ID" value="NZ_CP042593.1"/>
</dbReference>
<dbReference type="OrthoDB" id="2930540at2"/>
<name>A0A5B8Z0P4_CYTDA</name>
<dbReference type="AlphaFoldDB" id="A0A5B8Z0P4"/>
<protein>
    <submittedName>
        <fullName evidence="2">Uncharacterized protein</fullName>
    </submittedName>
</protein>
<dbReference type="KEGG" id="bda:FSZ17_03930"/>
<evidence type="ECO:0000313" key="3">
    <source>
        <dbReference type="Proteomes" id="UP000321555"/>
    </source>
</evidence>
<gene>
    <name evidence="2" type="ORF">FSZ17_03930</name>
</gene>
<evidence type="ECO:0000313" key="2">
    <source>
        <dbReference type="EMBL" id="QED46485.1"/>
    </source>
</evidence>
<evidence type="ECO:0000256" key="1">
    <source>
        <dbReference type="SAM" id="Phobius"/>
    </source>
</evidence>
<accession>A0A5B8Z0P4</accession>
<keyword evidence="1" id="KW-0812">Transmembrane</keyword>